<organism evidence="3 4">
    <name type="scientific">Aquarana catesbeiana</name>
    <name type="common">American bullfrog</name>
    <name type="synonym">Rana catesbeiana</name>
    <dbReference type="NCBI Taxonomy" id="8400"/>
    <lineage>
        <taxon>Eukaryota</taxon>
        <taxon>Metazoa</taxon>
        <taxon>Chordata</taxon>
        <taxon>Craniata</taxon>
        <taxon>Vertebrata</taxon>
        <taxon>Euteleostomi</taxon>
        <taxon>Amphibia</taxon>
        <taxon>Batrachia</taxon>
        <taxon>Anura</taxon>
        <taxon>Neobatrachia</taxon>
        <taxon>Ranoidea</taxon>
        <taxon>Ranidae</taxon>
        <taxon>Aquarana</taxon>
    </lineage>
</organism>
<sequence length="194" mass="21368">MASPPFLTTKLLISLLTFFLILSTDLASLLVVRATISDHTISMCGKDILSCQKSNLMSLTKSNIDLNPRSLPPTSNNNTSGALSRRANLLTSATVLPHSMPGTPNHLIHASCLENPSCLPSLLAFPLLAPQQTYEWPTIHTRHCCRPARKETQTRPPNTSITPNKSSTSNTYLNMPVLHLTGLENHYFFFLNSQ</sequence>
<evidence type="ECO:0000313" key="4">
    <source>
        <dbReference type="Proteomes" id="UP000228934"/>
    </source>
</evidence>
<name>A0A2G9QDX6_AQUCT</name>
<feature type="chain" id="PRO_5013876828" evidence="2">
    <location>
        <begin position="28"/>
        <end position="194"/>
    </location>
</feature>
<gene>
    <name evidence="3" type="ORF">AB205_0162720</name>
</gene>
<feature type="region of interest" description="Disordered" evidence="1">
    <location>
        <begin position="149"/>
        <end position="168"/>
    </location>
</feature>
<keyword evidence="2" id="KW-0732">Signal</keyword>
<dbReference type="Proteomes" id="UP000228934">
    <property type="component" value="Unassembled WGS sequence"/>
</dbReference>
<evidence type="ECO:0000313" key="3">
    <source>
        <dbReference type="EMBL" id="PIO13361.1"/>
    </source>
</evidence>
<reference evidence="4" key="1">
    <citation type="journal article" date="2017" name="Nat. Commun.">
        <title>The North American bullfrog draft genome provides insight into hormonal regulation of long noncoding RNA.</title>
        <authorList>
            <person name="Hammond S.A."/>
            <person name="Warren R.L."/>
            <person name="Vandervalk B.P."/>
            <person name="Kucuk E."/>
            <person name="Khan H."/>
            <person name="Gibb E.A."/>
            <person name="Pandoh P."/>
            <person name="Kirk H."/>
            <person name="Zhao Y."/>
            <person name="Jones M."/>
            <person name="Mungall A.J."/>
            <person name="Coope R."/>
            <person name="Pleasance S."/>
            <person name="Moore R.A."/>
            <person name="Holt R.A."/>
            <person name="Round J.M."/>
            <person name="Ohora S."/>
            <person name="Walle B.V."/>
            <person name="Veldhoen N."/>
            <person name="Helbing C.C."/>
            <person name="Birol I."/>
        </authorList>
    </citation>
    <scope>NUCLEOTIDE SEQUENCE [LARGE SCALE GENOMIC DNA]</scope>
</reference>
<evidence type="ECO:0000256" key="2">
    <source>
        <dbReference type="SAM" id="SignalP"/>
    </source>
</evidence>
<proteinExistence type="predicted"/>
<dbReference type="AlphaFoldDB" id="A0A2G9QDX6"/>
<accession>A0A2G9QDX6</accession>
<evidence type="ECO:0000256" key="1">
    <source>
        <dbReference type="SAM" id="MobiDB-lite"/>
    </source>
</evidence>
<keyword evidence="4" id="KW-1185">Reference proteome</keyword>
<protein>
    <submittedName>
        <fullName evidence="3">Uncharacterized protein</fullName>
    </submittedName>
</protein>
<feature type="signal peptide" evidence="2">
    <location>
        <begin position="1"/>
        <end position="27"/>
    </location>
</feature>
<dbReference type="EMBL" id="KZ059806">
    <property type="protein sequence ID" value="PIO13361.1"/>
    <property type="molecule type" value="Genomic_DNA"/>
</dbReference>
<feature type="non-terminal residue" evidence="3">
    <location>
        <position position="194"/>
    </location>
</feature>
<feature type="compositionally biased region" description="Polar residues" evidence="1">
    <location>
        <begin position="154"/>
        <end position="168"/>
    </location>
</feature>